<accession>A0A2J8A4T7</accession>
<keyword evidence="3" id="KW-1185">Reference proteome</keyword>
<sequence length="419" mass="45012">MAADIDPESEALIRQLHRELNGLTRTSRRGNPFDAVPKQQLQPPQPREKETRSEGAAPAGGPAKRPRPDKERGRSAGVAGGSGSHRSRRSPHNSRQRQRRVQGVDDSEEQDEGAEYGSRTPSSSDSDSPSRSETQAPKRHKGGASPPVAGRTKERVWSKDDDREGSRGEHDALAKQQLRQKDRLEEAERELEQQRDQRTAAGPAGVSGQPPHRGAASARPEQGQARKAEGQTLQQATKDADRTRGQGEVNGLAAGAGAQAGRGGPGMAVGPASTEPEPHRPPPGQQQQQQADEPQAPVTPLEAAAAAASCAVKEQVRSSGQVPDPRMVKCFHAGVRWGIKLPRQALQTRSDLATALNDAFAGEILSCGRGETLSIVFLDVQGKPTEFPSLRGPNGRGKDSATKWRAMVERAVKIYVRRS</sequence>
<comment type="caution">
    <text evidence="2">The sequence shown here is derived from an EMBL/GenBank/DDBJ whole genome shotgun (WGS) entry which is preliminary data.</text>
</comment>
<feature type="compositionally biased region" description="Basic and acidic residues" evidence="1">
    <location>
        <begin position="151"/>
        <end position="198"/>
    </location>
</feature>
<organism evidence="2 3">
    <name type="scientific">Tetrabaena socialis</name>
    <dbReference type="NCBI Taxonomy" id="47790"/>
    <lineage>
        <taxon>Eukaryota</taxon>
        <taxon>Viridiplantae</taxon>
        <taxon>Chlorophyta</taxon>
        <taxon>core chlorophytes</taxon>
        <taxon>Chlorophyceae</taxon>
        <taxon>CS clade</taxon>
        <taxon>Chlamydomonadales</taxon>
        <taxon>Tetrabaenaceae</taxon>
        <taxon>Tetrabaena</taxon>
    </lineage>
</organism>
<evidence type="ECO:0000313" key="2">
    <source>
        <dbReference type="EMBL" id="PNH07527.1"/>
    </source>
</evidence>
<feature type="compositionally biased region" description="Acidic residues" evidence="1">
    <location>
        <begin position="105"/>
        <end position="114"/>
    </location>
</feature>
<dbReference type="OrthoDB" id="546951at2759"/>
<evidence type="ECO:0000256" key="1">
    <source>
        <dbReference type="SAM" id="MobiDB-lite"/>
    </source>
</evidence>
<dbReference type="Proteomes" id="UP000236333">
    <property type="component" value="Unassembled WGS sequence"/>
</dbReference>
<reference evidence="2 3" key="1">
    <citation type="journal article" date="2017" name="Mol. Biol. Evol.">
        <title>The 4-celled Tetrabaena socialis nuclear genome reveals the essential components for genetic control of cell number at the origin of multicellularity in the volvocine lineage.</title>
        <authorList>
            <person name="Featherston J."/>
            <person name="Arakaki Y."/>
            <person name="Hanschen E.R."/>
            <person name="Ferris P.J."/>
            <person name="Michod R.E."/>
            <person name="Olson B.J.S.C."/>
            <person name="Nozaki H."/>
            <person name="Durand P.M."/>
        </authorList>
    </citation>
    <scope>NUCLEOTIDE SEQUENCE [LARGE SCALE GENOMIC DNA]</scope>
    <source>
        <strain evidence="2 3">NIES-571</strain>
    </source>
</reference>
<evidence type="ECO:0000313" key="3">
    <source>
        <dbReference type="Proteomes" id="UP000236333"/>
    </source>
</evidence>
<feature type="compositionally biased region" description="Low complexity" evidence="1">
    <location>
        <begin position="285"/>
        <end position="296"/>
    </location>
</feature>
<feature type="compositionally biased region" description="Basic residues" evidence="1">
    <location>
        <begin position="85"/>
        <end position="100"/>
    </location>
</feature>
<protein>
    <submittedName>
        <fullName evidence="2">Uncharacterized protein</fullName>
    </submittedName>
</protein>
<feature type="compositionally biased region" description="Low complexity" evidence="1">
    <location>
        <begin position="118"/>
        <end position="132"/>
    </location>
</feature>
<dbReference type="AlphaFoldDB" id="A0A2J8A4T7"/>
<dbReference type="EMBL" id="PGGS01000175">
    <property type="protein sequence ID" value="PNH07527.1"/>
    <property type="molecule type" value="Genomic_DNA"/>
</dbReference>
<feature type="compositionally biased region" description="Gly residues" evidence="1">
    <location>
        <begin position="258"/>
        <end position="267"/>
    </location>
</feature>
<gene>
    <name evidence="2" type="ORF">TSOC_006012</name>
</gene>
<feature type="region of interest" description="Disordered" evidence="1">
    <location>
        <begin position="21"/>
        <end position="302"/>
    </location>
</feature>
<name>A0A2J8A4T7_9CHLO</name>
<proteinExistence type="predicted"/>